<evidence type="ECO:0000313" key="1">
    <source>
        <dbReference type="EMBL" id="ARI82330.1"/>
    </source>
</evidence>
<dbReference type="AlphaFoldDB" id="A0AB33BYB4"/>
<dbReference type="Proteomes" id="UP000192439">
    <property type="component" value="Chromosome"/>
</dbReference>
<name>A0AB33BYB4_MICA7</name>
<keyword evidence="2" id="KW-1185">Reference proteome</keyword>
<dbReference type="EMBL" id="CP020771">
    <property type="protein sequence ID" value="ARI82330.1"/>
    <property type="molecule type" value="Genomic_DNA"/>
</dbReference>
<gene>
    <name evidence="1" type="ORF">BH695_3051</name>
</gene>
<proteinExistence type="predicted"/>
<organism evidence="1 2">
    <name type="scientific">Microcystis aeruginosa PCC 7806SL</name>
    <dbReference type="NCBI Taxonomy" id="1903187"/>
    <lineage>
        <taxon>Bacteria</taxon>
        <taxon>Bacillati</taxon>
        <taxon>Cyanobacteriota</taxon>
        <taxon>Cyanophyceae</taxon>
        <taxon>Oscillatoriophycideae</taxon>
        <taxon>Chroococcales</taxon>
        <taxon>Microcystaceae</taxon>
        <taxon>Microcystis</taxon>
    </lineage>
</organism>
<reference evidence="1 2" key="1">
    <citation type="journal article" date="2018" name="Harmful Algae">
        <title>The highly heterogeneous methylated genomes and diverse restriction-modification systems of bloom-forming Microcystis.</title>
        <authorList>
            <person name="Zhao L."/>
            <person name="Song Y."/>
            <person name="Li L."/>
            <person name="Gan N."/>
            <person name="Brand J.J."/>
            <person name="Song L."/>
        </authorList>
    </citation>
    <scope>NUCLEOTIDE SEQUENCE [LARGE SCALE GENOMIC DNA]</scope>
    <source>
        <strain evidence="1 2">PCC 7806SL</strain>
    </source>
</reference>
<sequence length="38" mass="4298">MPRKPSPAKYFYSSLWRGTAYVTVEGAECGLKNLEISF</sequence>
<evidence type="ECO:0000313" key="2">
    <source>
        <dbReference type="Proteomes" id="UP000192439"/>
    </source>
</evidence>
<protein>
    <submittedName>
        <fullName evidence="1">Uncharacterized protein</fullName>
    </submittedName>
</protein>
<accession>A0AB33BYB4</accession>